<feature type="domain" description="Hydantoinase A/oxoprolinase" evidence="2">
    <location>
        <begin position="234"/>
        <end position="530"/>
    </location>
</feature>
<feature type="domain" description="Hydantoinase/oxoprolinase N-terminal" evidence="4">
    <location>
        <begin position="6"/>
        <end position="214"/>
    </location>
</feature>
<dbReference type="GO" id="GO:0017168">
    <property type="term" value="F:5-oxoprolinase (ATP-hydrolyzing) activity"/>
    <property type="evidence" value="ECO:0007669"/>
    <property type="project" value="TreeGrafter"/>
</dbReference>
<dbReference type="GO" id="GO:0006749">
    <property type="term" value="P:glutathione metabolic process"/>
    <property type="evidence" value="ECO:0007669"/>
    <property type="project" value="TreeGrafter"/>
</dbReference>
<evidence type="ECO:0000259" key="3">
    <source>
        <dbReference type="Pfam" id="PF02538"/>
    </source>
</evidence>
<dbReference type="InterPro" id="IPR002821">
    <property type="entry name" value="Hydantoinase_A"/>
</dbReference>
<dbReference type="PANTHER" id="PTHR11365:SF2">
    <property type="entry name" value="5-OXOPROLINASE"/>
    <property type="match status" value="1"/>
</dbReference>
<comment type="similarity">
    <text evidence="1">Belongs to the oxoprolinase family.</text>
</comment>
<evidence type="ECO:0000313" key="5">
    <source>
        <dbReference type="EMBL" id="CRZ10490.1"/>
    </source>
</evidence>
<dbReference type="Pfam" id="PF02538">
    <property type="entry name" value="Hydantoinase_B"/>
    <property type="match status" value="1"/>
</dbReference>
<evidence type="ECO:0008006" key="6">
    <source>
        <dbReference type="Google" id="ProtNLM"/>
    </source>
</evidence>
<evidence type="ECO:0000259" key="2">
    <source>
        <dbReference type="Pfam" id="PF01968"/>
    </source>
</evidence>
<organism evidence="5">
    <name type="scientific">Spongospora subterranea</name>
    <dbReference type="NCBI Taxonomy" id="70186"/>
    <lineage>
        <taxon>Eukaryota</taxon>
        <taxon>Sar</taxon>
        <taxon>Rhizaria</taxon>
        <taxon>Endomyxa</taxon>
        <taxon>Phytomyxea</taxon>
        <taxon>Plasmodiophorida</taxon>
        <taxon>Plasmodiophoridae</taxon>
        <taxon>Spongospora</taxon>
    </lineage>
</organism>
<dbReference type="InterPro" id="IPR008040">
    <property type="entry name" value="Hydant_A_N"/>
</dbReference>
<evidence type="ECO:0000259" key="4">
    <source>
        <dbReference type="Pfam" id="PF05378"/>
    </source>
</evidence>
<proteinExistence type="inferred from homology"/>
<dbReference type="Pfam" id="PF05378">
    <property type="entry name" value="Hydant_A_N"/>
    <property type="match status" value="1"/>
</dbReference>
<reference evidence="5" key="1">
    <citation type="submission" date="2015-04" db="EMBL/GenBank/DDBJ databases">
        <title>The genome sequence of the plant pathogenic Rhizarian Plasmodiophora brassicae reveals insights in its biotrophic life cycle and the origin of chitin synthesis.</title>
        <authorList>
            <person name="Schwelm A."/>
            <person name="Fogelqvist J."/>
            <person name="Knaust A."/>
            <person name="Julke S."/>
            <person name="Lilja T."/>
            <person name="Dhandapani V."/>
            <person name="Bonilla-Rosso G."/>
            <person name="Karlsson M."/>
            <person name="Shevchenko A."/>
            <person name="Choi S.R."/>
            <person name="Kim H.G."/>
            <person name="Park J.Y."/>
            <person name="Lim Y.P."/>
            <person name="Ludwig-Muller J."/>
            <person name="Dixelius C."/>
        </authorList>
    </citation>
    <scope>NUCLEOTIDE SEQUENCE</scope>
    <source>
        <tissue evidence="5">Potato root galls</tissue>
    </source>
</reference>
<feature type="domain" description="Hydantoinase B/oxoprolinase" evidence="3">
    <location>
        <begin position="739"/>
        <end position="1252"/>
    </location>
</feature>
<sequence length="1261" mass="136849">MSCKYRFAIDSGGTFTDVFAERSDGQDPIILKLLSKSSSYPDAAREGIRRALEIGTGLPHAPDQPLDISNIESIRLGTTVATNSLLERKGARVGLLITKGFADLLQIGNQARPDIFSLEISNPDLLYEQVVEIDERIQIIPNNNKADFDEFGANLKQGITNENVKIITSPNCEQIRQSLTTLKDIGIGSIAIVLMHSFTFKNHEQLIANIAKEVGFRHVTVSSMILPMVKIVSRGFTACADAYLSPCISDYISSFSAGFDNGLLSLADVSLMQSDGGLARISEFTGSRAILSGPAGGVIGYSKSAFHEQPPGKRFPVVGFDMGGTSTDVSRYDGKLEHIFENTIAGISLLAPQLDIKTIAAGGGSCLTVDSGMYHIGPDSAGADPGPACYGKGGPLSLTDANLVLGRIIPAQFPKIFGKESTEQLDERAAKVKFLELIEAHDEECQNMTIEQVAFGFVQVANESMSRPIRNLTQSRGYDVCDHILACFGGAAGQHCCAIAVSLGIKKIFIHRYSGILSAYGISLADVVVERQEPCARPLKVERCIDCYFTERFQALSDNVKRRLMSQGFTSEQIFTEEYLNLRYAGTEQAVMTLQGRLGFEQEFISSYKREFGFNLDRDIVVDDIRVRGMAKQPMRIREKLQECGNGNLIPSAQLRAKCWFQTGVDHHNRPLVAAVDTAVFDLQCLLAGHVIHGPAIIVDRTSTIVVEPRCSAIVSAFGDIDIVVETSANIVLSPTICDPVTLSIFGHRFMGIAEQMGRTLQRTAISTNIKERLDFSCAIFGPDGGLVANAPHLPVHLGAMQEAVKYQISYLGSAWSKGDIIMSNHPVAGGSHLPDITVITPVFMESFSSAVFFVACRGHHSDIGGITPGSMPAFSKVINEEGAAFHSFKLVSNGVFDEAGARRLLSCSRNVNDCISDLHAQVAANNKGIRLLEDLIKQYSLNIVHAYMNFIQDNAERAVRQMLVDLSTSRGLLAIDTVSALDYMDDGSPISLSVTIDRNDGSALFDFAGTGSQVYGNWNAPRAITYSAIIYCLRCLVRRDIPLNQGCLRPIQILIPEGSLLHPSNDAAVVGGNVLTSQRVTDVILLAFKCCAASQGCMNNLSFGIDGKFGYYETIAGGSGAGPNWHGRSAVHTHMTNTRITDPEIFERRYPVILRSFSIRKGSGGNGRFTGGDGVIREIEFLSSLTISILSERRTLSPYGMNGGEPGKRGRNELIRAEDNRLLHLGGKDTYPIRRGDIIRILTPGGGGYGKADSKIQCVE</sequence>
<dbReference type="InterPro" id="IPR045079">
    <property type="entry name" value="Oxoprolinase-like"/>
</dbReference>
<dbReference type="GO" id="GO:0005829">
    <property type="term" value="C:cytosol"/>
    <property type="evidence" value="ECO:0007669"/>
    <property type="project" value="TreeGrafter"/>
</dbReference>
<dbReference type="InterPro" id="IPR003692">
    <property type="entry name" value="Hydantoinase_B"/>
</dbReference>
<dbReference type="PANTHER" id="PTHR11365">
    <property type="entry name" value="5-OXOPROLINASE RELATED"/>
    <property type="match status" value="1"/>
</dbReference>
<dbReference type="Pfam" id="PF01968">
    <property type="entry name" value="Hydantoinase_A"/>
    <property type="match status" value="1"/>
</dbReference>
<dbReference type="AlphaFoldDB" id="A0A0H5R8P8"/>
<accession>A0A0H5R8P8</accession>
<evidence type="ECO:0000256" key="1">
    <source>
        <dbReference type="ARBA" id="ARBA00010403"/>
    </source>
</evidence>
<dbReference type="EMBL" id="HACM01010048">
    <property type="protein sequence ID" value="CRZ10490.1"/>
    <property type="molecule type" value="Transcribed_RNA"/>
</dbReference>
<protein>
    <recommendedName>
        <fullName evidence="6">5-oxoprolinase</fullName>
    </recommendedName>
</protein>
<name>A0A0H5R8P8_9EUKA</name>